<dbReference type="InterPro" id="IPR005811">
    <property type="entry name" value="SUCC_ACL_C"/>
</dbReference>
<name>A0ABM7VYM1_9ENTR</name>
<gene>
    <name evidence="6 9" type="primary">sucC</name>
    <name evidence="9" type="ORF">PDTA9734_38450</name>
</gene>
<comment type="cofactor">
    <cofactor evidence="6">
        <name>Mg(2+)</name>
        <dbReference type="ChEBI" id="CHEBI:18420"/>
    </cofactor>
    <text evidence="6">Binds 1 Mg(2+) ion per subunit.</text>
</comment>
<dbReference type="NCBIfam" id="NF001913">
    <property type="entry name" value="PRK00696.1"/>
    <property type="match status" value="1"/>
</dbReference>
<comment type="function">
    <text evidence="6">Succinyl-CoA synthetase functions in the citric acid cycle (TCA), coupling the hydrolysis of succinyl-CoA to the synthesis of either ATP or GTP and thus represents the only step of substrate-level phosphorylation in the TCA. The beta subunit provides nucleotide specificity of the enzyme and binds the substrate succinate, while the binding sites for coenzyme A and phosphate are found in the alpha subunit.</text>
</comment>
<evidence type="ECO:0000313" key="9">
    <source>
        <dbReference type="EMBL" id="BDD52358.1"/>
    </source>
</evidence>
<keyword evidence="4 6" id="KW-0547">Nucleotide-binding</keyword>
<dbReference type="EC" id="6.2.1.5" evidence="6"/>
<keyword evidence="1 6" id="KW-0816">Tricarboxylic acid cycle</keyword>
<comment type="similarity">
    <text evidence="6">Belongs to the succinate/malate CoA ligase beta subunit family.</text>
</comment>
<evidence type="ECO:0000256" key="7">
    <source>
        <dbReference type="PROSITE-ProRule" id="PRU00409"/>
    </source>
</evidence>
<dbReference type="Pfam" id="PF00549">
    <property type="entry name" value="Ligase_CoA"/>
    <property type="match status" value="1"/>
</dbReference>
<feature type="binding site" evidence="6">
    <location>
        <position position="78"/>
    </location>
    <ligand>
        <name>ATP</name>
        <dbReference type="ChEBI" id="CHEBI:30616"/>
    </ligand>
</feature>
<dbReference type="InterPro" id="IPR005809">
    <property type="entry name" value="Succ_CoA_ligase-like_bsu"/>
</dbReference>
<dbReference type="Pfam" id="PF08442">
    <property type="entry name" value="ATP-grasp_2"/>
    <property type="match status" value="1"/>
</dbReference>
<dbReference type="Gene3D" id="3.30.470.20">
    <property type="entry name" value="ATP-grasp fold, B domain"/>
    <property type="match status" value="1"/>
</dbReference>
<dbReference type="PROSITE" id="PS01217">
    <property type="entry name" value="SUCCINYL_COA_LIG_3"/>
    <property type="match status" value="1"/>
</dbReference>
<feature type="binding site" evidence="6">
    <location>
        <begin position="353"/>
        <end position="355"/>
    </location>
    <ligand>
        <name>substrate</name>
        <note>ligand shared with subunit alpha</note>
    </ligand>
</feature>
<dbReference type="Proteomes" id="UP001320460">
    <property type="component" value="Chromosome"/>
</dbReference>
<dbReference type="Gene3D" id="3.30.1490.20">
    <property type="entry name" value="ATP-grasp fold, A domain"/>
    <property type="match status" value="1"/>
</dbReference>
<organism evidence="9 10">
    <name type="scientific">Phytobacter diazotrophicus</name>
    <dbReference type="NCBI Taxonomy" id="395631"/>
    <lineage>
        <taxon>Bacteria</taxon>
        <taxon>Pseudomonadati</taxon>
        <taxon>Pseudomonadota</taxon>
        <taxon>Gammaproteobacteria</taxon>
        <taxon>Enterobacterales</taxon>
        <taxon>Enterobacteriaceae</taxon>
        <taxon>Phytobacter</taxon>
    </lineage>
</organism>
<comment type="catalytic activity">
    <reaction evidence="6">
        <text>GTP + succinate + CoA = succinyl-CoA + GDP + phosphate</text>
        <dbReference type="Rhea" id="RHEA:22120"/>
        <dbReference type="ChEBI" id="CHEBI:30031"/>
        <dbReference type="ChEBI" id="CHEBI:37565"/>
        <dbReference type="ChEBI" id="CHEBI:43474"/>
        <dbReference type="ChEBI" id="CHEBI:57287"/>
        <dbReference type="ChEBI" id="CHEBI:57292"/>
        <dbReference type="ChEBI" id="CHEBI:58189"/>
    </reaction>
</comment>
<dbReference type="PIRSF" id="PIRSF001554">
    <property type="entry name" value="SucCS_beta"/>
    <property type="match status" value="1"/>
</dbReference>
<evidence type="ECO:0000256" key="2">
    <source>
        <dbReference type="ARBA" id="ARBA00022598"/>
    </source>
</evidence>
<keyword evidence="2 6" id="KW-0436">Ligase</keyword>
<dbReference type="SUPFAM" id="SSF56059">
    <property type="entry name" value="Glutathione synthetase ATP-binding domain-like"/>
    <property type="match status" value="1"/>
</dbReference>
<dbReference type="SUPFAM" id="SSF52210">
    <property type="entry name" value="Succinyl-CoA synthetase domains"/>
    <property type="match status" value="1"/>
</dbReference>
<dbReference type="Gene3D" id="3.40.50.261">
    <property type="entry name" value="Succinyl-CoA synthetase domains"/>
    <property type="match status" value="1"/>
</dbReference>
<dbReference type="InterPro" id="IPR016102">
    <property type="entry name" value="Succinyl-CoA_synth-like"/>
</dbReference>
<dbReference type="PROSITE" id="PS50975">
    <property type="entry name" value="ATP_GRASP"/>
    <property type="match status" value="1"/>
</dbReference>
<evidence type="ECO:0000259" key="8">
    <source>
        <dbReference type="PROSITE" id="PS50975"/>
    </source>
</evidence>
<accession>A0ABM7VYM1</accession>
<dbReference type="NCBIfam" id="TIGR01016">
    <property type="entry name" value="sucCoAbeta"/>
    <property type="match status" value="1"/>
</dbReference>
<sequence length="420" mass="45305">MLPGYKNEHLHCKPDVRSAVRRNKSNEGWIEHMNLHEYQAKQLFARYGLPAPVGYACTTPREAEEAASKIGAGPWVVKCQVHAGGRGKAGGVKVVNSKEDIRAFAENWLGKRLVTYQTDANGQPVNQILVEAATDIGKELYLGAVVDRSSRRVVFMASTEGGVEIEKVAEETPHLIHKIALDPLAGPMPYQGRELAFKLGLEGKQVQQFTKIFMGLATIFLERDLALIEINPLVITKQGDLICLDGKLGADGNALFRQSELREMRDQSQEDPREAQAAHWELNYVALEGNIGCMVNGAGLAMGTMDIVKLHGGEPANFLDVGGGATKERVTEAFKIILSDENVKAVLVNIFGGIVRCDLIADGIIGAVEEVGVNVPVVVRLEGNNAELGAKRLADSGLNIIAAKSLTDAAQQVVAAVEGK</sequence>
<dbReference type="InterPro" id="IPR013815">
    <property type="entry name" value="ATP_grasp_subdomain_1"/>
</dbReference>
<feature type="binding site" evidence="6">
    <location>
        <position position="296"/>
    </location>
    <ligand>
        <name>substrate</name>
        <note>ligand shared with subunit alpha</note>
    </ligand>
</feature>
<keyword evidence="3 6" id="KW-0479">Metal-binding</keyword>
<feature type="binding site" evidence="6">
    <location>
        <position position="245"/>
    </location>
    <ligand>
        <name>Mg(2+)</name>
        <dbReference type="ChEBI" id="CHEBI:18420"/>
    </ligand>
</feature>
<evidence type="ECO:0000256" key="1">
    <source>
        <dbReference type="ARBA" id="ARBA00022532"/>
    </source>
</evidence>
<protein>
    <recommendedName>
        <fullName evidence="6">Succinate--CoA ligase [ADP-forming] subunit beta</fullName>
        <ecNumber evidence="6">6.2.1.5</ecNumber>
    </recommendedName>
    <alternativeName>
        <fullName evidence="6">Succinyl-CoA synthetase subunit beta</fullName>
        <shortName evidence="6">SCS-beta</shortName>
    </alternativeName>
</protein>
<dbReference type="InterPro" id="IPR011761">
    <property type="entry name" value="ATP-grasp"/>
</dbReference>
<dbReference type="GO" id="GO:0016874">
    <property type="term" value="F:ligase activity"/>
    <property type="evidence" value="ECO:0007669"/>
    <property type="project" value="UniProtKB-KW"/>
</dbReference>
<evidence type="ECO:0000256" key="4">
    <source>
        <dbReference type="ARBA" id="ARBA00022741"/>
    </source>
</evidence>
<dbReference type="HAMAP" id="MF_00558">
    <property type="entry name" value="Succ_CoA_beta"/>
    <property type="match status" value="1"/>
</dbReference>
<reference evidence="9 10" key="1">
    <citation type="submission" date="2021-12" db="EMBL/GenBank/DDBJ databases">
        <title>Complete genome sequence of Phytobacter diazotrophicus TA9734.</title>
        <authorList>
            <person name="Kubota H."/>
            <person name="Nakayama Y."/>
            <person name="Ariyoshi T."/>
        </authorList>
    </citation>
    <scope>NUCLEOTIDE SEQUENCE [LARGE SCALE GENOMIC DNA]</scope>
    <source>
        <strain evidence="9 10">TA9734</strain>
    </source>
</reference>
<comment type="catalytic activity">
    <reaction evidence="6">
        <text>succinate + ATP + CoA = succinyl-CoA + ADP + phosphate</text>
        <dbReference type="Rhea" id="RHEA:17661"/>
        <dbReference type="ChEBI" id="CHEBI:30031"/>
        <dbReference type="ChEBI" id="CHEBI:30616"/>
        <dbReference type="ChEBI" id="CHEBI:43474"/>
        <dbReference type="ChEBI" id="CHEBI:57287"/>
        <dbReference type="ChEBI" id="CHEBI:57292"/>
        <dbReference type="ChEBI" id="CHEBI:456216"/>
        <dbReference type="EC" id="6.2.1.5"/>
    </reaction>
</comment>
<evidence type="ECO:0000256" key="5">
    <source>
        <dbReference type="ARBA" id="ARBA00022842"/>
    </source>
</evidence>
<evidence type="ECO:0000256" key="6">
    <source>
        <dbReference type="HAMAP-Rule" id="MF_00558"/>
    </source>
</evidence>
<feature type="domain" description="ATP-grasp" evidence="8">
    <location>
        <begin position="41"/>
        <end position="261"/>
    </location>
</feature>
<feature type="binding site" evidence="6">
    <location>
        <begin position="85"/>
        <end position="87"/>
    </location>
    <ligand>
        <name>ATP</name>
        <dbReference type="ChEBI" id="CHEBI:30616"/>
    </ligand>
</feature>
<dbReference type="PANTHER" id="PTHR11815:SF10">
    <property type="entry name" value="SUCCINATE--COA LIGASE [GDP-FORMING] SUBUNIT BETA, MITOCHONDRIAL"/>
    <property type="match status" value="1"/>
</dbReference>
<dbReference type="PANTHER" id="PTHR11815">
    <property type="entry name" value="SUCCINYL-COA SYNTHETASE BETA CHAIN"/>
    <property type="match status" value="1"/>
</dbReference>
<keyword evidence="5 6" id="KW-0460">Magnesium</keyword>
<proteinExistence type="inferred from homology"/>
<comment type="subunit">
    <text evidence="6">Heterotetramer of two alpha and two beta subunits.</text>
</comment>
<dbReference type="InterPro" id="IPR013650">
    <property type="entry name" value="ATP-grasp_succ-CoA_synth-type"/>
</dbReference>
<comment type="pathway">
    <text evidence="6">Carbohydrate metabolism; tricarboxylic acid cycle; succinate from succinyl-CoA (ligase route): step 1/1.</text>
</comment>
<keyword evidence="10" id="KW-1185">Reference proteome</keyword>
<evidence type="ECO:0000256" key="3">
    <source>
        <dbReference type="ARBA" id="ARBA00022723"/>
    </source>
</evidence>
<evidence type="ECO:0000313" key="10">
    <source>
        <dbReference type="Proteomes" id="UP001320460"/>
    </source>
</evidence>
<dbReference type="InterPro" id="IPR017866">
    <property type="entry name" value="Succ-CoA_synthase_bsu_CS"/>
</dbReference>
<keyword evidence="6 7" id="KW-0067">ATP-binding</keyword>
<feature type="binding site" evidence="6">
    <location>
        <position position="231"/>
    </location>
    <ligand>
        <name>Mg(2+)</name>
        <dbReference type="ChEBI" id="CHEBI:18420"/>
    </ligand>
</feature>
<dbReference type="EMBL" id="AP025334">
    <property type="protein sequence ID" value="BDD52358.1"/>
    <property type="molecule type" value="Genomic_DNA"/>
</dbReference>
<feature type="binding site" evidence="6">
    <location>
        <position position="131"/>
    </location>
    <ligand>
        <name>ATP</name>
        <dbReference type="ChEBI" id="CHEBI:30616"/>
    </ligand>
</feature>
<feature type="binding site" evidence="6">
    <location>
        <position position="139"/>
    </location>
    <ligand>
        <name>ATP</name>
        <dbReference type="ChEBI" id="CHEBI:30616"/>
    </ligand>
</feature>
<feature type="binding site" evidence="6">
    <location>
        <position position="134"/>
    </location>
    <ligand>
        <name>ATP</name>
        <dbReference type="ChEBI" id="CHEBI:30616"/>
    </ligand>
</feature>